<proteinExistence type="predicted"/>
<evidence type="ECO:0000313" key="1">
    <source>
        <dbReference type="EMBL" id="KAJ6246131.1"/>
    </source>
</evidence>
<gene>
    <name evidence="1" type="ORF">M0813_19578</name>
</gene>
<dbReference type="Proteomes" id="UP001150062">
    <property type="component" value="Unassembled WGS sequence"/>
</dbReference>
<reference evidence="1" key="1">
    <citation type="submission" date="2022-08" db="EMBL/GenBank/DDBJ databases">
        <title>Novel sulfate-reducing endosymbionts in the free-living metamonad Anaeramoeba.</title>
        <authorList>
            <person name="Jerlstrom-Hultqvist J."/>
            <person name="Cepicka I."/>
            <person name="Gallot-Lavallee L."/>
            <person name="Salas-Leiva D."/>
            <person name="Curtis B.A."/>
            <person name="Zahonova K."/>
            <person name="Pipaliya S."/>
            <person name="Dacks J."/>
            <person name="Roger A.J."/>
        </authorList>
    </citation>
    <scope>NUCLEOTIDE SEQUENCE</scope>
    <source>
        <strain evidence="1">Schooner1</strain>
    </source>
</reference>
<comment type="caution">
    <text evidence="1">The sequence shown here is derived from an EMBL/GenBank/DDBJ whole genome shotgun (WGS) entry which is preliminary data.</text>
</comment>
<organism evidence="1 2">
    <name type="scientific">Anaeramoeba flamelloides</name>
    <dbReference type="NCBI Taxonomy" id="1746091"/>
    <lineage>
        <taxon>Eukaryota</taxon>
        <taxon>Metamonada</taxon>
        <taxon>Anaeramoebidae</taxon>
        <taxon>Anaeramoeba</taxon>
    </lineage>
</organism>
<keyword evidence="2" id="KW-1185">Reference proteome</keyword>
<dbReference type="EMBL" id="JAOAOG010000139">
    <property type="protein sequence ID" value="KAJ6246131.1"/>
    <property type="molecule type" value="Genomic_DNA"/>
</dbReference>
<evidence type="ECO:0000313" key="2">
    <source>
        <dbReference type="Proteomes" id="UP001150062"/>
    </source>
</evidence>
<sequence>MSSSELFLDTVLNDELFDEFNENEDLKDTQKRSNMKIENKGKGRLMRFITSPVLKKKKKTVSALIILFLFSCQRKRKRNETFWNTDTKLKIVVKMGRKKKRKNFTMVNQKRKKRKNKVEQEILSTTLKSIKKWRGYTDINEYCKIDKNRYYRFLKKIGLKYDVYALDLLKNILKLSKTQQLLLDLMVDIHQDGEQKSVLCHLLFWVGVRS</sequence>
<protein>
    <submittedName>
        <fullName evidence="1">Uncharacterized protein</fullName>
    </submittedName>
</protein>
<name>A0ABQ8YNF1_9EUKA</name>
<accession>A0ABQ8YNF1</accession>